<sequence>MSHRIRTVTFNYIYSTLGNDSEVLENISVYPNPSKGKITLSNIKNIEL</sequence>
<protein>
    <submittedName>
        <fullName evidence="1">Uncharacterized protein</fullName>
    </submittedName>
</protein>
<dbReference type="Proteomes" id="UP001199795">
    <property type="component" value="Unassembled WGS sequence"/>
</dbReference>
<dbReference type="AlphaFoldDB" id="A0AAE3EMM2"/>
<gene>
    <name evidence="1" type="ORF">L3X37_01450</name>
</gene>
<accession>A0AAE3EMM2</accession>
<name>A0AAE3EMM2_9FLAO</name>
<evidence type="ECO:0000313" key="2">
    <source>
        <dbReference type="Proteomes" id="UP001199795"/>
    </source>
</evidence>
<dbReference type="EMBL" id="JAKKDU010000001">
    <property type="protein sequence ID" value="MCF7567029.1"/>
    <property type="molecule type" value="Genomic_DNA"/>
</dbReference>
<reference evidence="1" key="1">
    <citation type="submission" date="2022-01" db="EMBL/GenBank/DDBJ databases">
        <title>Draft genome sequence of Sabulilitoribacter arenilitoris KCTC 52401.</title>
        <authorList>
            <person name="Oh J.-S."/>
        </authorList>
    </citation>
    <scope>NUCLEOTIDE SEQUENCE</scope>
    <source>
        <strain evidence="1">HMF6543</strain>
    </source>
</reference>
<keyword evidence="2" id="KW-1185">Reference proteome</keyword>
<organism evidence="1 2">
    <name type="scientific">Wocania arenilitoris</name>
    <dbReference type="NCBI Taxonomy" id="2044858"/>
    <lineage>
        <taxon>Bacteria</taxon>
        <taxon>Pseudomonadati</taxon>
        <taxon>Bacteroidota</taxon>
        <taxon>Flavobacteriia</taxon>
        <taxon>Flavobacteriales</taxon>
        <taxon>Flavobacteriaceae</taxon>
        <taxon>Wocania</taxon>
    </lineage>
</organism>
<dbReference type="RefSeq" id="WP_237238385.1">
    <property type="nucleotide sequence ID" value="NZ_JAKKDU010000001.1"/>
</dbReference>
<evidence type="ECO:0000313" key="1">
    <source>
        <dbReference type="EMBL" id="MCF7567029.1"/>
    </source>
</evidence>
<comment type="caution">
    <text evidence="1">The sequence shown here is derived from an EMBL/GenBank/DDBJ whole genome shotgun (WGS) entry which is preliminary data.</text>
</comment>
<proteinExistence type="predicted"/>